<dbReference type="PANTHER" id="PTHR35526:SF3">
    <property type="entry name" value="ANTI-SIGMA-F FACTOR RSBW"/>
    <property type="match status" value="1"/>
</dbReference>
<organism evidence="3 4">
    <name type="scientific">Thermosipho ferrireducens</name>
    <dbReference type="NCBI Taxonomy" id="2571116"/>
    <lineage>
        <taxon>Bacteria</taxon>
        <taxon>Thermotogati</taxon>
        <taxon>Thermotogota</taxon>
        <taxon>Thermotogae</taxon>
        <taxon>Thermotogales</taxon>
        <taxon>Fervidobacteriaceae</taxon>
        <taxon>Thermosipho</taxon>
    </lineage>
</organism>
<keyword evidence="3" id="KW-0547">Nucleotide-binding</keyword>
<dbReference type="InterPro" id="IPR050267">
    <property type="entry name" value="Anti-sigma-factor_SerPK"/>
</dbReference>
<keyword evidence="4" id="KW-1185">Reference proteome</keyword>
<protein>
    <submittedName>
        <fullName evidence="3">ATP-binding protein</fullName>
    </submittedName>
</protein>
<dbReference type="GO" id="GO:0005524">
    <property type="term" value="F:ATP binding"/>
    <property type="evidence" value="ECO:0007669"/>
    <property type="project" value="UniProtKB-KW"/>
</dbReference>
<evidence type="ECO:0000313" key="3">
    <source>
        <dbReference type="EMBL" id="QTA38746.1"/>
    </source>
</evidence>
<evidence type="ECO:0000256" key="1">
    <source>
        <dbReference type="ARBA" id="ARBA00022527"/>
    </source>
</evidence>
<keyword evidence="1" id="KW-0418">Kinase</keyword>
<evidence type="ECO:0000259" key="2">
    <source>
        <dbReference type="Pfam" id="PF13581"/>
    </source>
</evidence>
<keyword evidence="3" id="KW-0067">ATP-binding</keyword>
<dbReference type="Pfam" id="PF13581">
    <property type="entry name" value="HATPase_c_2"/>
    <property type="match status" value="1"/>
</dbReference>
<keyword evidence="1" id="KW-0808">Transferase</keyword>
<dbReference type="SUPFAM" id="SSF55874">
    <property type="entry name" value="ATPase domain of HSP90 chaperone/DNA topoisomerase II/histidine kinase"/>
    <property type="match status" value="1"/>
</dbReference>
<dbReference type="PANTHER" id="PTHR35526">
    <property type="entry name" value="ANTI-SIGMA-F FACTOR RSBW-RELATED"/>
    <property type="match status" value="1"/>
</dbReference>
<dbReference type="InterPro" id="IPR003594">
    <property type="entry name" value="HATPase_dom"/>
</dbReference>
<dbReference type="InterPro" id="IPR036890">
    <property type="entry name" value="HATPase_C_sf"/>
</dbReference>
<name>A0ABX7SB74_9BACT</name>
<feature type="domain" description="Histidine kinase/HSP90-like ATPase" evidence="2">
    <location>
        <begin position="12"/>
        <end position="130"/>
    </location>
</feature>
<dbReference type="EMBL" id="CP071446">
    <property type="protein sequence ID" value="QTA38746.1"/>
    <property type="molecule type" value="Genomic_DNA"/>
</dbReference>
<accession>A0ABX7SB74</accession>
<keyword evidence="1" id="KW-0723">Serine/threonine-protein kinase</keyword>
<reference evidence="3 4" key="1">
    <citation type="submission" date="2021-03" db="EMBL/GenBank/DDBJ databases">
        <title>Thermosipho ferrireducens sp.nov., an anaerobic thermophilic iron-reducing bacterium isolated from a deep-sea hydrothermal sulfide deposits.</title>
        <authorList>
            <person name="Zeng X."/>
            <person name="Chen Y."/>
            <person name="Shao Z."/>
        </authorList>
    </citation>
    <scope>NUCLEOTIDE SEQUENCE [LARGE SCALE GENOMIC DNA]</scope>
    <source>
        <strain evidence="3 4">JL129W03</strain>
    </source>
</reference>
<proteinExistence type="predicted"/>
<sequence>METITLSFVGKSENIRIARSVIHNFLSFKGISEQDVFDTELAVNEAIANIIEHTYKFEPNYIVMTCRWEVSGVFEVLLRDFGPKVDPTKVRSRNLEDVRPGGLGVYIIKKIFDVMEFREVDKGNLLYLRKSFK</sequence>
<gene>
    <name evidence="3" type="ORF">JYK00_04355</name>
</gene>
<dbReference type="Proteomes" id="UP000671862">
    <property type="component" value="Chromosome"/>
</dbReference>
<dbReference type="CDD" id="cd16936">
    <property type="entry name" value="HATPase_RsbW-like"/>
    <property type="match status" value="1"/>
</dbReference>
<evidence type="ECO:0000313" key="4">
    <source>
        <dbReference type="Proteomes" id="UP000671862"/>
    </source>
</evidence>
<dbReference type="RefSeq" id="WP_207567463.1">
    <property type="nucleotide sequence ID" value="NZ_CP071446.1"/>
</dbReference>
<dbReference type="Gene3D" id="3.30.565.10">
    <property type="entry name" value="Histidine kinase-like ATPase, C-terminal domain"/>
    <property type="match status" value="1"/>
</dbReference>